<evidence type="ECO:0000313" key="2">
    <source>
        <dbReference type="EMBL" id="DAF60521.1"/>
    </source>
</evidence>
<evidence type="ECO:0000256" key="1">
    <source>
        <dbReference type="SAM" id="MobiDB-lite"/>
    </source>
</evidence>
<reference evidence="2" key="1">
    <citation type="journal article" date="2021" name="Proc. Natl. Acad. Sci. U.S.A.">
        <title>A Catalog of Tens of Thousands of Viruses from Human Metagenomes Reveals Hidden Associations with Chronic Diseases.</title>
        <authorList>
            <person name="Tisza M.J."/>
            <person name="Buck C.B."/>
        </authorList>
    </citation>
    <scope>NUCLEOTIDE SEQUENCE</scope>
    <source>
        <strain evidence="2">CtiX384</strain>
    </source>
</reference>
<dbReference type="Pfam" id="PF05133">
    <property type="entry name" value="SPP1_portal"/>
    <property type="match status" value="1"/>
</dbReference>
<feature type="compositionally biased region" description="Basic and acidic residues" evidence="1">
    <location>
        <begin position="494"/>
        <end position="512"/>
    </location>
</feature>
<dbReference type="InterPro" id="IPR021145">
    <property type="entry name" value="Portal_protein_SPP1_Gp6-like"/>
</dbReference>
<protein>
    <submittedName>
        <fullName evidence="2">Portal protein</fullName>
    </submittedName>
</protein>
<organism evidence="2">
    <name type="scientific">Myoviridae sp. ctiX384</name>
    <dbReference type="NCBI Taxonomy" id="2827702"/>
    <lineage>
        <taxon>Viruses</taxon>
        <taxon>Duplodnaviria</taxon>
        <taxon>Heunggongvirae</taxon>
        <taxon>Uroviricota</taxon>
        <taxon>Caudoviricetes</taxon>
    </lineage>
</organism>
<dbReference type="EMBL" id="BK032790">
    <property type="protein sequence ID" value="DAF60521.1"/>
    <property type="molecule type" value="Genomic_DNA"/>
</dbReference>
<feature type="region of interest" description="Disordered" evidence="1">
    <location>
        <begin position="443"/>
        <end position="512"/>
    </location>
</feature>
<name>A0A8S5TB72_9CAUD</name>
<accession>A0A8S5TB72</accession>
<sequence>MVLFDLFRNYINQLTGTNQEFEQLLAAKDISRVKEKMTNNQERAIAAIKEYDTFSHEIMKREPKIITDKKGNFVRKEEVWKLPIPYPIYINEIALVFLYGRPVKWTQLSEGTDEAFEKFQDVIKRTRFNSKIRQCKRIAGSETESAMLFRVFKDDDGRPDVQIKVLAKSKGDEIYTRFDQYENLISVAWGYYTKDVDDRLLYHFDVYTKDVIYRCTKQAVGWEVVEETNFIGKIPIILFQQEKEWHGAEHLIHREEYIASKTADTNDYFADPIALMSADIIKNMPEKKEAAKLLITNDKDGVDKAAKYLTWDNAPQSKKDEVEWLQDKILSMTFTPKISLDTLKSLSNLSAKALRTVMLLADIKASKHKETHEELLDRTASLITAIIGNVLEVRLHSQCEELKVGHEFQEPFGDDIADDLDNITKAIDAGILSTETGVELNPLIKDSHRENERLDKEKEDKLKQQQDIFGGLDGIGAQSFGDGSDDDDDEGDDPDNKKDPKKKDDKKQKKSA</sequence>
<proteinExistence type="predicted"/>
<feature type="compositionally biased region" description="Acidic residues" evidence="1">
    <location>
        <begin position="483"/>
        <end position="493"/>
    </location>
</feature>
<feature type="compositionally biased region" description="Basic and acidic residues" evidence="1">
    <location>
        <begin position="445"/>
        <end position="464"/>
    </location>
</feature>